<dbReference type="RefSeq" id="WP_181875960.1">
    <property type="nucleotide sequence ID" value="NZ_JBPFSA010000009.1"/>
</dbReference>
<name>A0A380CGY8_SPHSI</name>
<dbReference type="Proteomes" id="UP000254893">
    <property type="component" value="Unassembled WGS sequence"/>
</dbReference>
<evidence type="ECO:0000313" key="1">
    <source>
        <dbReference type="EMBL" id="SUJ19412.1"/>
    </source>
</evidence>
<proteinExistence type="predicted"/>
<accession>A0A380CGY8</accession>
<gene>
    <name evidence="1" type="ORF">NCTC11388_02891</name>
</gene>
<organism evidence="1 2">
    <name type="scientific">Sphingobacterium spiritivorum</name>
    <name type="common">Flavobacterium spiritivorum</name>
    <dbReference type="NCBI Taxonomy" id="258"/>
    <lineage>
        <taxon>Bacteria</taxon>
        <taxon>Pseudomonadati</taxon>
        <taxon>Bacteroidota</taxon>
        <taxon>Sphingobacteriia</taxon>
        <taxon>Sphingobacteriales</taxon>
        <taxon>Sphingobacteriaceae</taxon>
        <taxon>Sphingobacterium</taxon>
    </lineage>
</organism>
<evidence type="ECO:0000313" key="2">
    <source>
        <dbReference type="Proteomes" id="UP000254893"/>
    </source>
</evidence>
<dbReference type="EMBL" id="UGYW01000002">
    <property type="protein sequence ID" value="SUJ19412.1"/>
    <property type="molecule type" value="Genomic_DNA"/>
</dbReference>
<protein>
    <submittedName>
        <fullName evidence="1">Uncharacterized protein</fullName>
    </submittedName>
</protein>
<dbReference type="AlphaFoldDB" id="A0A380CGY8"/>
<sequence>MAPKKYGFSFSWKRASGLTAAKQSFTRKTGIPTTKRSVEQKIGKLLLKTLFGKK</sequence>
<reference evidence="1 2" key="1">
    <citation type="submission" date="2018-06" db="EMBL/GenBank/DDBJ databases">
        <authorList>
            <consortium name="Pathogen Informatics"/>
            <person name="Doyle S."/>
        </authorList>
    </citation>
    <scope>NUCLEOTIDE SEQUENCE [LARGE SCALE GENOMIC DNA]</scope>
    <source>
        <strain evidence="1 2">NCTC11388</strain>
    </source>
</reference>